<proteinExistence type="predicted"/>
<dbReference type="SMART" id="SM00020">
    <property type="entry name" value="Tryp_SPc"/>
    <property type="match status" value="1"/>
</dbReference>
<dbReference type="FunCoup" id="A0A672YWR9">
    <property type="interactions" value="6"/>
</dbReference>
<comment type="catalytic activity">
    <reaction evidence="8">
        <text>Preferential cleavage: Arg-|-Xaa, Lys-|-Xaa.</text>
        <dbReference type="EC" id="3.4.21.4"/>
    </reaction>
</comment>
<name>A0A672YWR9_9TELE</name>
<dbReference type="Proteomes" id="UP000472271">
    <property type="component" value="Chromosome 4"/>
</dbReference>
<dbReference type="GO" id="GO:0006508">
    <property type="term" value="P:proteolysis"/>
    <property type="evidence" value="ECO:0007669"/>
    <property type="project" value="UniProtKB-KW"/>
</dbReference>
<keyword evidence="2 10" id="KW-0645">Protease</keyword>
<dbReference type="InterPro" id="IPR043504">
    <property type="entry name" value="Peptidase_S1_PA_chymotrypsin"/>
</dbReference>
<dbReference type="OrthoDB" id="5565075at2759"/>
<dbReference type="AlphaFoldDB" id="A0A672YWR9"/>
<evidence type="ECO:0000313" key="14">
    <source>
        <dbReference type="Proteomes" id="UP000472271"/>
    </source>
</evidence>
<dbReference type="PROSITE" id="PS00134">
    <property type="entry name" value="TRYPSIN_HIS"/>
    <property type="match status" value="1"/>
</dbReference>
<gene>
    <name evidence="13" type="primary">LOC115418241</name>
</gene>
<dbReference type="EC" id="3.4.21.4" evidence="9"/>
<dbReference type="InParanoid" id="A0A672YWR9"/>
<dbReference type="GO" id="GO:0005576">
    <property type="term" value="C:extracellular region"/>
    <property type="evidence" value="ECO:0007669"/>
    <property type="project" value="UniProtKB-SubCell"/>
</dbReference>
<feature type="signal peptide" evidence="11">
    <location>
        <begin position="1"/>
        <end position="22"/>
    </location>
</feature>
<dbReference type="GeneID" id="115418241"/>
<evidence type="ECO:0000256" key="6">
    <source>
        <dbReference type="ARBA" id="ARBA00023145"/>
    </source>
</evidence>
<keyword evidence="6" id="KW-0865">Zymogen</keyword>
<dbReference type="PROSITE" id="PS50240">
    <property type="entry name" value="TRYPSIN_DOM"/>
    <property type="match status" value="1"/>
</dbReference>
<feature type="domain" description="Peptidase S1" evidence="12">
    <location>
        <begin position="25"/>
        <end position="237"/>
    </location>
</feature>
<dbReference type="InterPro" id="IPR033116">
    <property type="entry name" value="TRYPSIN_SER"/>
</dbReference>
<reference evidence="13" key="1">
    <citation type="submission" date="2019-06" db="EMBL/GenBank/DDBJ databases">
        <authorList>
            <consortium name="Wellcome Sanger Institute Data Sharing"/>
        </authorList>
    </citation>
    <scope>NUCLEOTIDE SEQUENCE [LARGE SCALE GENOMIC DNA]</scope>
</reference>
<evidence type="ECO:0000256" key="8">
    <source>
        <dbReference type="ARBA" id="ARBA00036320"/>
    </source>
</evidence>
<evidence type="ECO:0000256" key="9">
    <source>
        <dbReference type="ARBA" id="ARBA00038868"/>
    </source>
</evidence>
<organism evidence="13 14">
    <name type="scientific">Sphaeramia orbicularis</name>
    <name type="common">orbiculate cardinalfish</name>
    <dbReference type="NCBI Taxonomy" id="375764"/>
    <lineage>
        <taxon>Eukaryota</taxon>
        <taxon>Metazoa</taxon>
        <taxon>Chordata</taxon>
        <taxon>Craniata</taxon>
        <taxon>Vertebrata</taxon>
        <taxon>Euteleostomi</taxon>
        <taxon>Actinopterygii</taxon>
        <taxon>Neopterygii</taxon>
        <taxon>Teleostei</taxon>
        <taxon>Neoteleostei</taxon>
        <taxon>Acanthomorphata</taxon>
        <taxon>Gobiaria</taxon>
        <taxon>Kurtiformes</taxon>
        <taxon>Apogonoidei</taxon>
        <taxon>Apogonidae</taxon>
        <taxon>Apogoninae</taxon>
        <taxon>Sphaeramia</taxon>
    </lineage>
</organism>
<keyword evidence="7" id="KW-1015">Disulfide bond</keyword>
<dbReference type="InterPro" id="IPR001314">
    <property type="entry name" value="Peptidase_S1A"/>
</dbReference>
<evidence type="ECO:0000256" key="7">
    <source>
        <dbReference type="ARBA" id="ARBA00023157"/>
    </source>
</evidence>
<dbReference type="Gene3D" id="2.40.10.10">
    <property type="entry name" value="Trypsin-like serine proteases"/>
    <property type="match status" value="1"/>
</dbReference>
<evidence type="ECO:0000256" key="1">
    <source>
        <dbReference type="ARBA" id="ARBA00004239"/>
    </source>
</evidence>
<keyword evidence="4 10" id="KW-0378">Hydrolase</keyword>
<evidence type="ECO:0000313" key="13">
    <source>
        <dbReference type="Ensembl" id="ENSSORP00005008960.1"/>
    </source>
</evidence>
<dbReference type="PANTHER" id="PTHR24271">
    <property type="entry name" value="KALLIKREIN-RELATED"/>
    <property type="match status" value="1"/>
</dbReference>
<comment type="subcellular location">
    <subcellularLocation>
        <location evidence="1">Secreted</location>
        <location evidence="1">Extracellular space</location>
    </subcellularLocation>
</comment>
<evidence type="ECO:0000256" key="3">
    <source>
        <dbReference type="ARBA" id="ARBA00022729"/>
    </source>
</evidence>
<dbReference type="FunFam" id="2.40.10.10:FF:000005">
    <property type="entry name" value="Serine protease 37"/>
    <property type="match status" value="1"/>
</dbReference>
<accession>A0A672YWR9</accession>
<dbReference type="PRINTS" id="PR00722">
    <property type="entry name" value="CHYMOTRYPSIN"/>
</dbReference>
<dbReference type="RefSeq" id="XP_029988501.1">
    <property type="nucleotide sequence ID" value="XM_030132641.1"/>
</dbReference>
<keyword evidence="3 11" id="KW-0732">Signal</keyword>
<evidence type="ECO:0000256" key="2">
    <source>
        <dbReference type="ARBA" id="ARBA00022670"/>
    </source>
</evidence>
<keyword evidence="5 10" id="KW-0720">Serine protease</keyword>
<dbReference type="Pfam" id="PF00089">
    <property type="entry name" value="Trypsin"/>
    <property type="match status" value="1"/>
</dbReference>
<sequence length="239" mass="26384">MHIHCELVILILALTLNDQVHTGKIIGGHIAGENSRPYMVLVERKMPAKTKHCGGFLLSEDFVMTAAHCVASSFRVYVGLHNYHQKDNAQIIPVEKTFPHEDFDEGTFRNDFMLLKLKSEAKLGGKVATIPLAELGDNPSKSCIVSGWGRNDTDSRMSPVLKEVSVTLTDKAPCDNDYFYCSDGKNGPAEGDSGGPLVCDEKAYGVVSHYEGHGNIPDTRFYAKIPKVRKWIDSVMKSN</sequence>
<dbReference type="InterPro" id="IPR001254">
    <property type="entry name" value="Trypsin_dom"/>
</dbReference>
<evidence type="ECO:0000256" key="5">
    <source>
        <dbReference type="ARBA" id="ARBA00022825"/>
    </source>
</evidence>
<dbReference type="InterPro" id="IPR009003">
    <property type="entry name" value="Peptidase_S1_PA"/>
</dbReference>
<dbReference type="PROSITE" id="PS00135">
    <property type="entry name" value="TRYPSIN_SER"/>
    <property type="match status" value="1"/>
</dbReference>
<dbReference type="CDD" id="cd00190">
    <property type="entry name" value="Tryp_SPc"/>
    <property type="match status" value="1"/>
</dbReference>
<dbReference type="PANTHER" id="PTHR24271:SF81">
    <property type="entry name" value="GRANZYME B"/>
    <property type="match status" value="1"/>
</dbReference>
<dbReference type="InterPro" id="IPR018114">
    <property type="entry name" value="TRYPSIN_HIS"/>
</dbReference>
<evidence type="ECO:0000256" key="4">
    <source>
        <dbReference type="ARBA" id="ARBA00022801"/>
    </source>
</evidence>
<keyword evidence="14" id="KW-1185">Reference proteome</keyword>
<dbReference type="Ensembl" id="ENSSORT00005009263.1">
    <property type="protein sequence ID" value="ENSSORP00005008960.1"/>
    <property type="gene ID" value="ENSSORG00005004939.1"/>
</dbReference>
<reference evidence="13" key="2">
    <citation type="submission" date="2025-08" db="UniProtKB">
        <authorList>
            <consortium name="Ensembl"/>
        </authorList>
    </citation>
    <scope>IDENTIFICATION</scope>
</reference>
<evidence type="ECO:0000259" key="12">
    <source>
        <dbReference type="PROSITE" id="PS50240"/>
    </source>
</evidence>
<evidence type="ECO:0000256" key="11">
    <source>
        <dbReference type="SAM" id="SignalP"/>
    </source>
</evidence>
<dbReference type="GO" id="GO:0004252">
    <property type="term" value="F:serine-type endopeptidase activity"/>
    <property type="evidence" value="ECO:0007669"/>
    <property type="project" value="UniProtKB-EC"/>
</dbReference>
<feature type="chain" id="PRO_5025342762" description="trypsin" evidence="11">
    <location>
        <begin position="23"/>
        <end position="239"/>
    </location>
</feature>
<reference evidence="13" key="3">
    <citation type="submission" date="2025-09" db="UniProtKB">
        <authorList>
            <consortium name="Ensembl"/>
        </authorList>
    </citation>
    <scope>IDENTIFICATION</scope>
</reference>
<protein>
    <recommendedName>
        <fullName evidence="9">trypsin</fullName>
        <ecNumber evidence="9">3.4.21.4</ecNumber>
    </recommendedName>
</protein>
<dbReference type="SUPFAM" id="SSF50494">
    <property type="entry name" value="Trypsin-like serine proteases"/>
    <property type="match status" value="1"/>
</dbReference>
<evidence type="ECO:0000256" key="10">
    <source>
        <dbReference type="RuleBase" id="RU363034"/>
    </source>
</evidence>